<dbReference type="GO" id="GO:0003676">
    <property type="term" value="F:nucleic acid binding"/>
    <property type="evidence" value="ECO:0007669"/>
    <property type="project" value="InterPro"/>
</dbReference>
<evidence type="ECO:0000259" key="2">
    <source>
        <dbReference type="PROSITE" id="PS50879"/>
    </source>
</evidence>
<feature type="domain" description="RNase H type-1" evidence="2">
    <location>
        <begin position="679"/>
        <end position="799"/>
    </location>
</feature>
<dbReference type="Gene3D" id="3.30.420.10">
    <property type="entry name" value="Ribonuclease H-like superfamily/Ribonuclease H"/>
    <property type="match status" value="1"/>
</dbReference>
<dbReference type="EMBL" id="BGPR01003691">
    <property type="protein sequence ID" value="GBM91288.1"/>
    <property type="molecule type" value="Genomic_DNA"/>
</dbReference>
<feature type="domain" description="Reverse transcriptase" evidence="1">
    <location>
        <begin position="449"/>
        <end position="715"/>
    </location>
</feature>
<dbReference type="Pfam" id="PF00075">
    <property type="entry name" value="RNase_H"/>
    <property type="match status" value="1"/>
</dbReference>
<dbReference type="Pfam" id="PF00078">
    <property type="entry name" value="RVT_1"/>
    <property type="match status" value="1"/>
</dbReference>
<evidence type="ECO:0008006" key="5">
    <source>
        <dbReference type="Google" id="ProtNLM"/>
    </source>
</evidence>
<dbReference type="SUPFAM" id="SSF56672">
    <property type="entry name" value="DNA/RNA polymerases"/>
    <property type="match status" value="1"/>
</dbReference>
<organism evidence="3 4">
    <name type="scientific">Araneus ventricosus</name>
    <name type="common">Orbweaver spider</name>
    <name type="synonym">Epeira ventricosa</name>
    <dbReference type="NCBI Taxonomy" id="182803"/>
    <lineage>
        <taxon>Eukaryota</taxon>
        <taxon>Metazoa</taxon>
        <taxon>Ecdysozoa</taxon>
        <taxon>Arthropoda</taxon>
        <taxon>Chelicerata</taxon>
        <taxon>Arachnida</taxon>
        <taxon>Araneae</taxon>
        <taxon>Araneomorphae</taxon>
        <taxon>Entelegynae</taxon>
        <taxon>Araneoidea</taxon>
        <taxon>Araneidae</taxon>
        <taxon>Araneus</taxon>
    </lineage>
</organism>
<name>A0A4Y2JP82_ARAVE</name>
<comment type="caution">
    <text evidence="3">The sequence shown here is derived from an EMBL/GenBank/DDBJ whole genome shotgun (WGS) entry which is preliminary data.</text>
</comment>
<evidence type="ECO:0000259" key="1">
    <source>
        <dbReference type="PROSITE" id="PS50878"/>
    </source>
</evidence>
<dbReference type="Proteomes" id="UP000499080">
    <property type="component" value="Unassembled WGS sequence"/>
</dbReference>
<reference evidence="3 4" key="1">
    <citation type="journal article" date="2019" name="Sci. Rep.">
        <title>Orb-weaving spider Araneus ventricosus genome elucidates the spidroin gene catalogue.</title>
        <authorList>
            <person name="Kono N."/>
            <person name="Nakamura H."/>
            <person name="Ohtoshi R."/>
            <person name="Moran D.A.P."/>
            <person name="Shinohara A."/>
            <person name="Yoshida Y."/>
            <person name="Fujiwara M."/>
            <person name="Mori M."/>
            <person name="Tomita M."/>
            <person name="Arakawa K."/>
        </authorList>
    </citation>
    <scope>NUCLEOTIDE SEQUENCE [LARGE SCALE GENOMIC DNA]</scope>
</reference>
<keyword evidence="4" id="KW-1185">Reference proteome</keyword>
<dbReference type="InterPro" id="IPR012337">
    <property type="entry name" value="RNaseH-like_sf"/>
</dbReference>
<dbReference type="InterPro" id="IPR036397">
    <property type="entry name" value="RNaseH_sf"/>
</dbReference>
<dbReference type="OrthoDB" id="6471472at2759"/>
<dbReference type="PROSITE" id="PS50879">
    <property type="entry name" value="RNASE_H_1"/>
    <property type="match status" value="1"/>
</dbReference>
<dbReference type="CDD" id="cd09276">
    <property type="entry name" value="Rnase_HI_RT_non_LTR"/>
    <property type="match status" value="1"/>
</dbReference>
<dbReference type="GO" id="GO:0071897">
    <property type="term" value="P:DNA biosynthetic process"/>
    <property type="evidence" value="ECO:0007669"/>
    <property type="project" value="UniProtKB-ARBA"/>
</dbReference>
<dbReference type="GO" id="GO:0004523">
    <property type="term" value="F:RNA-DNA hybrid ribonuclease activity"/>
    <property type="evidence" value="ECO:0007669"/>
    <property type="project" value="InterPro"/>
</dbReference>
<dbReference type="InterPro" id="IPR002156">
    <property type="entry name" value="RNaseH_domain"/>
</dbReference>
<dbReference type="InterPro" id="IPR043502">
    <property type="entry name" value="DNA/RNA_pol_sf"/>
</dbReference>
<protein>
    <recommendedName>
        <fullName evidence="5">Retrovirus-related Pol polyprotein from type-1 retrotransposable element R1</fullName>
    </recommendedName>
</protein>
<evidence type="ECO:0000313" key="3">
    <source>
        <dbReference type="EMBL" id="GBM91288.1"/>
    </source>
</evidence>
<dbReference type="CDD" id="cd01650">
    <property type="entry name" value="RT_nLTR_like"/>
    <property type="match status" value="1"/>
</dbReference>
<sequence length="952" mass="109963">MTKTTPELAPPSPNFHATPTLNDELKELISKFNENDFVDGIDVIIKEKLLKLDEYSDGLISAKTQYSKTLRNQLAGEYIGYFLSIIKDLSKKINELNSNIYDLKGVLTNDDAILNKAKMWTLQKENADLRAKLEITEEISGTINRAFKKLLLGRTRMHRDYYSHSKRNSLFFYNPREKLLAGTFTTNWKCATPNLLRRRTPQLILYNVDKEIEMDILKEGLLSKNLFLADENNKPHFRVEFKIPARDKSNNHWKGAFKTLKKKPKKFAKKFSFWNEDLRISRNKVNMLFKTYIKHKTEVSILEIIQSSGNAYRKERAIYKKLLLSTKRKAWESFCLNHNERFGFLFNLVFNRGSSENFIGVNPNNDPNNTIEDKINYLMDNFFPSPSSEDNLDYTPIIGHVEPMVLEDIEMVINALKGGKAPGLDRIDFRMWRAVFIHDKEFILDLINICFKFNYFPEHLRNSKVFFLLKDGKDPGLCTSYRPVCLLPTLGKIIERLFLLQLNKWLDRNNIIHHNQYGFREGKSCDLAIHDLIETIKIRMPSEHLALVSLDIKSAFDTMNWPVLFKTLESYGFPAFFKNFIYFYLKNGRVFYTNDVLEISRPCSKGCPQGSVIVPTIWNIYINSILINDRSDLHIQAFADDLVLLIGGRTARELENKTNLILVAISDKLEDLELKLSIEKCQAVVYRSIASQKFSKRNSTVLNRKPTFKIKNHSIKAELAAIEFAVNWAVKEKVKVNIHTDSLSSISAINSANTRSEFVNKVKSNIYKAKNMVGLSWVKAHVGIPGNELADQQAKLAITSGEKFVIPAPYSHLKGLLKNYIVNEWNEYWNSYDSASGIRVRGYINQVSPKFLIHNKFLIYFLSGHGPFPSYLRRFKFLDSPHCICGMLGDADHYIFSCSLTKEFHLIKPADEHKKAWFNNLLTNRQAVTKMEGAFRTSRNICDTLTQERDHN</sequence>
<dbReference type="GO" id="GO:0042575">
    <property type="term" value="C:DNA polymerase complex"/>
    <property type="evidence" value="ECO:0007669"/>
    <property type="project" value="UniProtKB-ARBA"/>
</dbReference>
<dbReference type="SUPFAM" id="SSF53098">
    <property type="entry name" value="Ribonuclease H-like"/>
    <property type="match status" value="1"/>
</dbReference>
<gene>
    <name evidence="3" type="primary">R1A1-elementORF2_368</name>
    <name evidence="3" type="ORF">AVEN_45501_1</name>
</gene>
<dbReference type="PANTHER" id="PTHR19446">
    <property type="entry name" value="REVERSE TRANSCRIPTASES"/>
    <property type="match status" value="1"/>
</dbReference>
<dbReference type="InterPro" id="IPR000477">
    <property type="entry name" value="RT_dom"/>
</dbReference>
<dbReference type="PROSITE" id="PS50878">
    <property type="entry name" value="RT_POL"/>
    <property type="match status" value="1"/>
</dbReference>
<accession>A0A4Y2JP82</accession>
<evidence type="ECO:0000313" key="4">
    <source>
        <dbReference type="Proteomes" id="UP000499080"/>
    </source>
</evidence>
<proteinExistence type="predicted"/>
<dbReference type="AlphaFoldDB" id="A0A4Y2JP82"/>